<gene>
    <name evidence="1" type="ORF">BW892_24545</name>
</gene>
<name>A0A1S9UD84_BACCE</name>
<sequence length="198" mass="22960">MGNTWGTYLQWRTEQGYTGISTEDEYNEFLTQVGKQVEADKLTKEEAQELEKQFAVSMVKDKVAQTFEAIRSLVTVGTTITYDDLAQLTGLSLRTVKRHVEELQEKGYLHIKRGIHANMYYYGVDMRDISKKKSIHFVDTFEWANGIEDIAEEVTIKDGIGEIHVTMYNIEEMLERTSQFMREVGCLYRYCHTTKKVS</sequence>
<proteinExistence type="predicted"/>
<evidence type="ECO:0000313" key="1">
    <source>
        <dbReference type="EMBL" id="OOR20187.1"/>
    </source>
</evidence>
<organism evidence="1 2">
    <name type="scientific">Bacillus cereus</name>
    <dbReference type="NCBI Taxonomy" id="1396"/>
    <lineage>
        <taxon>Bacteria</taxon>
        <taxon>Bacillati</taxon>
        <taxon>Bacillota</taxon>
        <taxon>Bacilli</taxon>
        <taxon>Bacillales</taxon>
        <taxon>Bacillaceae</taxon>
        <taxon>Bacillus</taxon>
        <taxon>Bacillus cereus group</taxon>
    </lineage>
</organism>
<dbReference type="InterPro" id="IPR036388">
    <property type="entry name" value="WH-like_DNA-bd_sf"/>
</dbReference>
<dbReference type="Proteomes" id="UP000191124">
    <property type="component" value="Unassembled WGS sequence"/>
</dbReference>
<evidence type="ECO:0000313" key="2">
    <source>
        <dbReference type="Proteomes" id="UP000191124"/>
    </source>
</evidence>
<comment type="caution">
    <text evidence="1">The sequence shown here is derived from an EMBL/GenBank/DDBJ whole genome shotgun (WGS) entry which is preliminary data.</text>
</comment>
<reference evidence="1 2" key="1">
    <citation type="submission" date="2017-01" db="EMBL/GenBank/DDBJ databases">
        <title>Bacillus cereus isolates.</title>
        <authorList>
            <person name="Beno S.M."/>
        </authorList>
    </citation>
    <scope>NUCLEOTIDE SEQUENCE [LARGE SCALE GENOMIC DNA]</scope>
    <source>
        <strain evidence="1 2">FSL M7-1219</strain>
    </source>
</reference>
<dbReference type="RefSeq" id="WP_078181845.1">
    <property type="nucleotide sequence ID" value="NZ_MUAL01000089.1"/>
</dbReference>
<accession>A0A1S9UD84</accession>
<dbReference type="EMBL" id="MUAL01000089">
    <property type="protein sequence ID" value="OOR20187.1"/>
    <property type="molecule type" value="Genomic_DNA"/>
</dbReference>
<dbReference type="AlphaFoldDB" id="A0A1S9UD84"/>
<dbReference type="Pfam" id="PF13412">
    <property type="entry name" value="HTH_24"/>
    <property type="match status" value="1"/>
</dbReference>
<dbReference type="InterPro" id="IPR036390">
    <property type="entry name" value="WH_DNA-bd_sf"/>
</dbReference>
<protein>
    <submittedName>
        <fullName evidence="1">Winged helix-turn-helix domain-containing protein</fullName>
    </submittedName>
</protein>
<dbReference type="SUPFAM" id="SSF46785">
    <property type="entry name" value="Winged helix' DNA-binding domain"/>
    <property type="match status" value="1"/>
</dbReference>
<dbReference type="Gene3D" id="1.10.10.10">
    <property type="entry name" value="Winged helix-like DNA-binding domain superfamily/Winged helix DNA-binding domain"/>
    <property type="match status" value="1"/>
</dbReference>